<evidence type="ECO:0000313" key="2">
    <source>
        <dbReference type="Proteomes" id="UP000005267"/>
    </source>
</evidence>
<keyword evidence="2" id="KW-1185">Reference proteome</keyword>
<organism evidence="1 2">
    <name type="scientific">Advenella kashmirensis (strain DSM 17095 / LMG 22695 / WT001)</name>
    <name type="common">Tetrathiobacter kashmirensis</name>
    <dbReference type="NCBI Taxonomy" id="1036672"/>
    <lineage>
        <taxon>Bacteria</taxon>
        <taxon>Pseudomonadati</taxon>
        <taxon>Pseudomonadota</taxon>
        <taxon>Betaproteobacteria</taxon>
        <taxon>Burkholderiales</taxon>
        <taxon>Alcaligenaceae</taxon>
    </lineage>
</organism>
<reference evidence="1 2" key="1">
    <citation type="journal article" date="2011" name="J. Bacteriol.">
        <title>Whole-genome shotgun sequencing of the sulfur-oxidizing chemoautotroph Tetrathiobacter kashmirensis.</title>
        <authorList>
            <person name="Ghosh W."/>
            <person name="George A."/>
            <person name="Agarwal A."/>
            <person name="Raj P."/>
            <person name="Alam M."/>
            <person name="Pyne P."/>
            <person name="Das Gupta S.K."/>
        </authorList>
    </citation>
    <scope>NUCLEOTIDE SEQUENCE [LARGE SCALE GENOMIC DNA]</scope>
    <source>
        <strain evidence="1 2">WT001</strain>
    </source>
</reference>
<evidence type="ECO:0000313" key="1">
    <source>
        <dbReference type="EMBL" id="AFK62594.1"/>
    </source>
</evidence>
<protein>
    <submittedName>
        <fullName evidence="1">Uncharacterized protein</fullName>
    </submittedName>
</protein>
<dbReference type="Proteomes" id="UP000005267">
    <property type="component" value="Chromosome"/>
</dbReference>
<accession>I3UC56</accession>
<dbReference type="AlphaFoldDB" id="I3UC56"/>
<dbReference type="HOGENOM" id="CLU_2646394_0_0_4"/>
<name>I3UC56_ADVKW</name>
<reference evidence="2" key="2">
    <citation type="journal article" date="2013" name="PLoS ONE">
        <title>Genome implosion elicits host-confinement in Alcaligenaceae: evidence from the comparative genomics of Tetrathiobacter kashmirensis, a pathogen in the making.</title>
        <authorList>
            <person name="Ghosh W."/>
            <person name="Alam M."/>
            <person name="Roy C."/>
            <person name="Pyne P."/>
            <person name="George A."/>
            <person name="Chakraborty R."/>
            <person name="Majumder S."/>
            <person name="Agarwal A."/>
            <person name="Chakraborty S."/>
            <person name="Majumdar S."/>
            <person name="Gupta S.K."/>
        </authorList>
    </citation>
    <scope>NUCLEOTIDE SEQUENCE [LARGE SCALE GENOMIC DNA]</scope>
    <source>
        <strain evidence="2">WT001</strain>
    </source>
</reference>
<proteinExistence type="predicted"/>
<dbReference type="KEGG" id="aka:TKWG_12080"/>
<sequence>MRPQKVQRMREPSSAAFYCCGFALPSLLFDVIPVDEARRCNTHRTRAAHSQSNIRHPADNARLMHKSCRSTALHPI</sequence>
<dbReference type="EMBL" id="CP003555">
    <property type="protein sequence ID" value="AFK62594.1"/>
    <property type="molecule type" value="Genomic_DNA"/>
</dbReference>
<gene>
    <name evidence="1" type="ordered locus">TKWG_12080</name>
</gene>